<keyword evidence="2 3" id="KW-1015">Disulfide bond</keyword>
<dbReference type="CDD" id="cd05383">
    <property type="entry name" value="CAP_CRISP"/>
    <property type="match status" value="1"/>
</dbReference>
<dbReference type="RefSeq" id="XP_021096425.1">
    <property type="nucleotide sequence ID" value="XM_021240766.1"/>
</dbReference>
<evidence type="ECO:0000313" key="6">
    <source>
        <dbReference type="RefSeq" id="XP_021096424.1"/>
    </source>
</evidence>
<accession>A0AAX6RL21</accession>
<evidence type="ECO:0000313" key="5">
    <source>
        <dbReference type="Proteomes" id="UP000694906"/>
    </source>
</evidence>
<dbReference type="GeneID" id="101697420"/>
<dbReference type="Gene3D" id="3.40.33.10">
    <property type="entry name" value="CAP"/>
    <property type="match status" value="1"/>
</dbReference>
<dbReference type="Proteomes" id="UP000694906">
    <property type="component" value="Unplaced"/>
</dbReference>
<comment type="caution">
    <text evidence="3">Lacks conserved residue(s) required for the propagation of feature annotation.</text>
</comment>
<evidence type="ECO:0000313" key="8">
    <source>
        <dbReference type="RefSeq" id="XP_021096426.1"/>
    </source>
</evidence>
<feature type="disulfide bond" evidence="3">
    <location>
        <begin position="266"/>
        <end position="279"/>
    </location>
</feature>
<evidence type="ECO:0000256" key="3">
    <source>
        <dbReference type="PROSITE-ProRule" id="PRU01005"/>
    </source>
</evidence>
<evidence type="ECO:0000313" key="7">
    <source>
        <dbReference type="RefSeq" id="XP_021096425.1"/>
    </source>
</evidence>
<dbReference type="RefSeq" id="XP_021096427.1">
    <property type="nucleotide sequence ID" value="XM_021240768.1"/>
</dbReference>
<evidence type="ECO:0000256" key="1">
    <source>
        <dbReference type="ARBA" id="ARBA00009923"/>
    </source>
</evidence>
<dbReference type="InterPro" id="IPR035940">
    <property type="entry name" value="CAP_sf"/>
</dbReference>
<reference evidence="6 7" key="1">
    <citation type="submission" date="2025-04" db="UniProtKB">
        <authorList>
            <consortium name="RefSeq"/>
        </authorList>
    </citation>
    <scope>IDENTIFICATION</scope>
</reference>
<dbReference type="RefSeq" id="XP_021096426.1">
    <property type="nucleotide sequence ID" value="XM_021240767.1"/>
</dbReference>
<evidence type="ECO:0000259" key="4">
    <source>
        <dbReference type="PROSITE" id="PS51670"/>
    </source>
</evidence>
<dbReference type="FunFam" id="3.40.33.10:FF:000005">
    <property type="entry name" value="Cysteine-rich secretory protein 2"/>
    <property type="match status" value="1"/>
</dbReference>
<dbReference type="GO" id="GO:0005576">
    <property type="term" value="C:extracellular region"/>
    <property type="evidence" value="ECO:0007669"/>
    <property type="project" value="InterPro"/>
</dbReference>
<proteinExistence type="inferred from homology"/>
<dbReference type="Pfam" id="PF00188">
    <property type="entry name" value="CAP"/>
    <property type="match status" value="1"/>
</dbReference>
<dbReference type="Gene3D" id="1.10.10.740">
    <property type="entry name" value="Crisp domain"/>
    <property type="match status" value="1"/>
</dbReference>
<dbReference type="AlphaFoldDB" id="A0AAX6RL21"/>
<dbReference type="PROSITE" id="PS01009">
    <property type="entry name" value="CRISP_1"/>
    <property type="match status" value="1"/>
</dbReference>
<dbReference type="InterPro" id="IPR034117">
    <property type="entry name" value="SCP_CRISP"/>
</dbReference>
<evidence type="ECO:0000313" key="10">
    <source>
        <dbReference type="RefSeq" id="XP_021096428.1"/>
    </source>
</evidence>
<dbReference type="PRINTS" id="PR00837">
    <property type="entry name" value="V5TPXLIKE"/>
</dbReference>
<dbReference type="SMART" id="SM00198">
    <property type="entry name" value="SCP"/>
    <property type="match status" value="1"/>
</dbReference>
<gene>
    <name evidence="6 7 8 9 10" type="primary">LOC101697420</name>
</gene>
<sequence length="286" mass="32404">MPTQRPPLCWELWHTYLDHLPVLDARSHLKQDIGTSYPSHLLISETMILAGICFMVLLQHAPGMINTSYISLLSHHPSIQVEIIDKHNDFRRMVKPSARNMLKMTWNAEVAKNAEIWAKKCIFSHSPKDQRKISFADCGENYFLSSDPRTWSYVIQSFYDEVKDFKYGLGNIRANAITGHYTQLVWATSHQLGCALAHCPHKNYKYFYVCQYCPTGNNVRTMKTPYKIGQPCGDCPGHCDNGLCTNPCMHADTISNCAALVKQHGCGIKITKESCKATCKCPSEIK</sequence>
<evidence type="ECO:0000313" key="9">
    <source>
        <dbReference type="RefSeq" id="XP_021096427.1"/>
    </source>
</evidence>
<dbReference type="RefSeq" id="XP_021096428.1">
    <property type="nucleotide sequence ID" value="XM_021240769.1"/>
</dbReference>
<dbReference type="InterPro" id="IPR014044">
    <property type="entry name" value="CAP_dom"/>
</dbReference>
<feature type="disulfide bond" evidence="3">
    <location>
        <begin position="257"/>
        <end position="275"/>
    </location>
</feature>
<dbReference type="PANTHER" id="PTHR10334">
    <property type="entry name" value="CYSTEINE-RICH SECRETORY PROTEIN-RELATED"/>
    <property type="match status" value="1"/>
</dbReference>
<dbReference type="FunFam" id="1.10.10.740:FF:000001">
    <property type="entry name" value="Cysteine-rich secretory protein 2"/>
    <property type="match status" value="1"/>
</dbReference>
<dbReference type="InterPro" id="IPR013871">
    <property type="entry name" value="Cysteine_rich_secretory"/>
</dbReference>
<dbReference type="PROSITE" id="PS51670">
    <property type="entry name" value="SHKT"/>
    <property type="match status" value="1"/>
</dbReference>
<dbReference type="InterPro" id="IPR003582">
    <property type="entry name" value="ShKT_dom"/>
</dbReference>
<dbReference type="InterPro" id="IPR001283">
    <property type="entry name" value="CRISP-related"/>
</dbReference>
<dbReference type="RefSeq" id="XP_021096424.1">
    <property type="nucleotide sequence ID" value="XM_021240765.1"/>
</dbReference>
<dbReference type="SUPFAM" id="SSF57546">
    <property type="entry name" value="Crisp domain-like"/>
    <property type="match status" value="1"/>
</dbReference>
<feature type="domain" description="ShKT" evidence="4">
    <location>
        <begin position="248"/>
        <end position="281"/>
    </location>
</feature>
<dbReference type="Pfam" id="PF08562">
    <property type="entry name" value="Crisp"/>
    <property type="match status" value="1"/>
</dbReference>
<dbReference type="InterPro" id="IPR042076">
    <property type="entry name" value="Crisp-like_dom"/>
</dbReference>
<name>A0AAX6RL21_HETGA</name>
<evidence type="ECO:0000256" key="2">
    <source>
        <dbReference type="ARBA" id="ARBA00023157"/>
    </source>
</evidence>
<comment type="similarity">
    <text evidence="1">Belongs to the CRISP family.</text>
</comment>
<organism evidence="5 9">
    <name type="scientific">Heterocephalus glaber</name>
    <name type="common">Naked mole rat</name>
    <dbReference type="NCBI Taxonomy" id="10181"/>
    <lineage>
        <taxon>Eukaryota</taxon>
        <taxon>Metazoa</taxon>
        <taxon>Chordata</taxon>
        <taxon>Craniata</taxon>
        <taxon>Vertebrata</taxon>
        <taxon>Euteleostomi</taxon>
        <taxon>Mammalia</taxon>
        <taxon>Eutheria</taxon>
        <taxon>Euarchontoglires</taxon>
        <taxon>Glires</taxon>
        <taxon>Rodentia</taxon>
        <taxon>Hystricomorpha</taxon>
        <taxon>Bathyergidae</taxon>
        <taxon>Heterocephalus</taxon>
    </lineage>
</organism>
<dbReference type="SUPFAM" id="SSF55797">
    <property type="entry name" value="PR-1-like"/>
    <property type="match status" value="1"/>
</dbReference>
<dbReference type="InterPro" id="IPR018244">
    <property type="entry name" value="Allrgn_V5/Tpx1_CS"/>
</dbReference>
<dbReference type="PROSITE" id="PS01010">
    <property type="entry name" value="CRISP_2"/>
    <property type="match status" value="1"/>
</dbReference>
<protein>
    <submittedName>
        <fullName evidence="6 7">Cysteine-rich venom protein</fullName>
    </submittedName>
</protein>
<keyword evidence="5" id="KW-1185">Reference proteome</keyword>